<dbReference type="InterPro" id="IPR028098">
    <property type="entry name" value="Glyco_trans_4-like_N"/>
</dbReference>
<dbReference type="PANTHER" id="PTHR46401">
    <property type="entry name" value="GLYCOSYLTRANSFERASE WBBK-RELATED"/>
    <property type="match status" value="1"/>
</dbReference>
<name>K0WR81_9BACT</name>
<evidence type="ECO:0000313" key="4">
    <source>
        <dbReference type="EMBL" id="EJZ61938.1"/>
    </source>
</evidence>
<sequence length="402" mass="46116">MIIGFDAKRANANFTGLGNYSRFMVDTMATYGDEHKYRMYIPKQCKNASYDSLLKHKNVSSILPRSSVMKRFRALWRTFFIKRGLLQDGVQLYHGLSNELPVGIHRTGIRSVVTIHDLIFLRYPQYYHRLDRIIYNRKFNYACRKADRIVAVSECTKRDIVKFYGISPEKIDVVYQGCDPVFARPVSKKEKDRVRAAYGLPERFILSVGTIEERKNLLLAVKAVEKLDDVHLVAIGKSTDYAKKVQDYVEAHGLENRVHIIHNLKFGDLPILYHLASLFVYPSRFEGFGIPIVEALSAGVPVIASTGSCLEEAGGEHSIYVDPDDVEGMANAMKKVLADEHLRREMIEKGKEYVVRFDPKTLADEMNAVYLKCFDDKTFTEDRFVQTSSNKRTKISHYLPFF</sequence>
<dbReference type="PANTHER" id="PTHR46401:SF2">
    <property type="entry name" value="GLYCOSYLTRANSFERASE WBBK-RELATED"/>
    <property type="match status" value="1"/>
</dbReference>
<dbReference type="InterPro" id="IPR001296">
    <property type="entry name" value="Glyco_trans_1"/>
</dbReference>
<dbReference type="PATRIC" id="fig|742726.3.peg.2728"/>
<dbReference type="AlphaFoldDB" id="K0WR81"/>
<comment type="caution">
    <text evidence="4">The sequence shown here is derived from an EMBL/GenBank/DDBJ whole genome shotgun (WGS) entry which is preliminary data.</text>
</comment>
<feature type="domain" description="Glycosyl transferase family 1" evidence="2">
    <location>
        <begin position="193"/>
        <end position="352"/>
    </location>
</feature>
<reference evidence="4 5" key="1">
    <citation type="submission" date="2012-08" db="EMBL/GenBank/DDBJ databases">
        <title>The Genome Sequence of Barnesiella intestinihominis YIT 11860.</title>
        <authorList>
            <consortium name="The Broad Institute Genome Sequencing Platform"/>
            <person name="Earl A."/>
            <person name="Ward D."/>
            <person name="Feldgarden M."/>
            <person name="Gevers D."/>
            <person name="Morotomi M."/>
            <person name="Walker B."/>
            <person name="Young S.K."/>
            <person name="Zeng Q."/>
            <person name="Gargeya S."/>
            <person name="Fitzgerald M."/>
            <person name="Haas B."/>
            <person name="Abouelleil A."/>
            <person name="Alvarado L."/>
            <person name="Arachchi H.M."/>
            <person name="Berlin A.M."/>
            <person name="Chapman S.B."/>
            <person name="Goldberg J."/>
            <person name="Griggs A."/>
            <person name="Gujja S."/>
            <person name="Hansen M."/>
            <person name="Howarth C."/>
            <person name="Imamovic A."/>
            <person name="Larimer J."/>
            <person name="McCowen C."/>
            <person name="Montmayeur A."/>
            <person name="Murphy C."/>
            <person name="Neiman D."/>
            <person name="Pearson M."/>
            <person name="Priest M."/>
            <person name="Roberts A."/>
            <person name="Saif S."/>
            <person name="Shea T."/>
            <person name="Sisk P."/>
            <person name="Sykes S."/>
            <person name="Wortman J."/>
            <person name="Nusbaum C."/>
            <person name="Birren B."/>
        </authorList>
    </citation>
    <scope>NUCLEOTIDE SEQUENCE [LARGE SCALE GENOMIC DNA]</scope>
    <source>
        <strain evidence="4 5">YIT 11860</strain>
    </source>
</reference>
<dbReference type="GeneID" id="77849794"/>
<dbReference type="SUPFAM" id="SSF53756">
    <property type="entry name" value="UDP-Glycosyltransferase/glycogen phosphorylase"/>
    <property type="match status" value="1"/>
</dbReference>
<dbReference type="GO" id="GO:0016757">
    <property type="term" value="F:glycosyltransferase activity"/>
    <property type="evidence" value="ECO:0007669"/>
    <property type="project" value="InterPro"/>
</dbReference>
<evidence type="ECO:0008006" key="6">
    <source>
        <dbReference type="Google" id="ProtNLM"/>
    </source>
</evidence>
<dbReference type="EMBL" id="ADLE01000018">
    <property type="protein sequence ID" value="EJZ61938.1"/>
    <property type="molecule type" value="Genomic_DNA"/>
</dbReference>
<feature type="domain" description="Glycosyltransferase subfamily 4-like N-terminal" evidence="3">
    <location>
        <begin position="65"/>
        <end position="180"/>
    </location>
</feature>
<dbReference type="RefSeq" id="WP_008862992.1">
    <property type="nucleotide sequence ID" value="NZ_CAXSNY010000004.1"/>
</dbReference>
<accession>K0WR81</accession>
<organism evidence="4 5">
    <name type="scientific">Barnesiella intestinihominis YIT 11860</name>
    <dbReference type="NCBI Taxonomy" id="742726"/>
    <lineage>
        <taxon>Bacteria</taxon>
        <taxon>Pseudomonadati</taxon>
        <taxon>Bacteroidota</taxon>
        <taxon>Bacteroidia</taxon>
        <taxon>Bacteroidales</taxon>
        <taxon>Barnesiellaceae</taxon>
        <taxon>Barnesiella</taxon>
    </lineage>
</organism>
<dbReference type="Pfam" id="PF00534">
    <property type="entry name" value="Glycos_transf_1"/>
    <property type="match status" value="1"/>
</dbReference>
<dbReference type="OrthoDB" id="9801609at2"/>
<proteinExistence type="predicted"/>
<evidence type="ECO:0000256" key="1">
    <source>
        <dbReference type="ARBA" id="ARBA00022679"/>
    </source>
</evidence>
<dbReference type="GO" id="GO:0009103">
    <property type="term" value="P:lipopolysaccharide biosynthetic process"/>
    <property type="evidence" value="ECO:0007669"/>
    <property type="project" value="TreeGrafter"/>
</dbReference>
<dbReference type="CDD" id="cd03809">
    <property type="entry name" value="GT4_MtfB-like"/>
    <property type="match status" value="1"/>
</dbReference>
<keyword evidence="1" id="KW-0808">Transferase</keyword>
<dbReference type="eggNOG" id="COG0438">
    <property type="taxonomic scope" value="Bacteria"/>
</dbReference>
<evidence type="ECO:0000259" key="3">
    <source>
        <dbReference type="Pfam" id="PF13439"/>
    </source>
</evidence>
<dbReference type="Proteomes" id="UP000006044">
    <property type="component" value="Unassembled WGS sequence"/>
</dbReference>
<evidence type="ECO:0000313" key="5">
    <source>
        <dbReference type="Proteomes" id="UP000006044"/>
    </source>
</evidence>
<dbReference type="HOGENOM" id="CLU_009583_27_6_10"/>
<dbReference type="Pfam" id="PF13439">
    <property type="entry name" value="Glyco_transf_4"/>
    <property type="match status" value="1"/>
</dbReference>
<dbReference type="Gene3D" id="3.40.50.2000">
    <property type="entry name" value="Glycogen Phosphorylase B"/>
    <property type="match status" value="2"/>
</dbReference>
<keyword evidence="5" id="KW-1185">Reference proteome</keyword>
<evidence type="ECO:0000259" key="2">
    <source>
        <dbReference type="Pfam" id="PF00534"/>
    </source>
</evidence>
<gene>
    <name evidence="4" type="ORF">HMPREF9448_02615</name>
</gene>
<protein>
    <recommendedName>
        <fullName evidence="6">Glycosyl transferase family 1 domain-containing protein</fullName>
    </recommendedName>
</protein>
<dbReference type="STRING" id="742726.HMPREF9448_02615"/>